<dbReference type="PANTHER" id="PTHR30290:SF38">
    <property type="entry name" value="D,D-DIPEPTIDE-BINDING PERIPLASMIC PROTEIN DDPA-RELATED"/>
    <property type="match status" value="1"/>
</dbReference>
<dbReference type="Pfam" id="PF00496">
    <property type="entry name" value="SBP_bac_5"/>
    <property type="match status" value="1"/>
</dbReference>
<dbReference type="InterPro" id="IPR030678">
    <property type="entry name" value="Peptide/Ni-bd"/>
</dbReference>
<accession>A0A0J1K4N1</accession>
<gene>
    <name evidence="4" type="ORF">ABT56_03520</name>
</gene>
<dbReference type="GO" id="GO:1904680">
    <property type="term" value="F:peptide transmembrane transporter activity"/>
    <property type="evidence" value="ECO:0007669"/>
    <property type="project" value="TreeGrafter"/>
</dbReference>
<dbReference type="AlphaFoldDB" id="A0A0J1K4N1"/>
<organism evidence="4 5">
    <name type="scientific">Photobacterium aquae</name>
    <dbReference type="NCBI Taxonomy" id="1195763"/>
    <lineage>
        <taxon>Bacteria</taxon>
        <taxon>Pseudomonadati</taxon>
        <taxon>Pseudomonadota</taxon>
        <taxon>Gammaproteobacteria</taxon>
        <taxon>Vibrionales</taxon>
        <taxon>Vibrionaceae</taxon>
        <taxon>Photobacterium</taxon>
    </lineage>
</organism>
<keyword evidence="2" id="KW-0732">Signal</keyword>
<dbReference type="GO" id="GO:0042938">
    <property type="term" value="P:dipeptide transport"/>
    <property type="evidence" value="ECO:0007669"/>
    <property type="project" value="TreeGrafter"/>
</dbReference>
<dbReference type="Gene3D" id="3.40.190.10">
    <property type="entry name" value="Periplasmic binding protein-like II"/>
    <property type="match status" value="1"/>
</dbReference>
<dbReference type="Gene3D" id="3.90.76.10">
    <property type="entry name" value="Dipeptide-binding Protein, Domain 1"/>
    <property type="match status" value="1"/>
</dbReference>
<name>A0A0J1K4N1_9GAMM</name>
<evidence type="ECO:0000313" key="5">
    <source>
        <dbReference type="Proteomes" id="UP000036097"/>
    </source>
</evidence>
<proteinExistence type="inferred from homology"/>
<comment type="caution">
    <text evidence="4">The sequence shown here is derived from an EMBL/GenBank/DDBJ whole genome shotgun (WGS) entry which is preliminary data.</text>
</comment>
<dbReference type="Proteomes" id="UP000036097">
    <property type="component" value="Unassembled WGS sequence"/>
</dbReference>
<dbReference type="PIRSF" id="PIRSF002741">
    <property type="entry name" value="MppA"/>
    <property type="match status" value="1"/>
</dbReference>
<dbReference type="InterPro" id="IPR039424">
    <property type="entry name" value="SBP_5"/>
</dbReference>
<dbReference type="Gene3D" id="3.10.105.10">
    <property type="entry name" value="Dipeptide-binding Protein, Domain 3"/>
    <property type="match status" value="1"/>
</dbReference>
<protein>
    <submittedName>
        <fullName evidence="4">Peptide ABC transporter substrate-binding protein</fullName>
    </submittedName>
</protein>
<dbReference type="CDD" id="cd08509">
    <property type="entry name" value="PBP2_TmCBP_oligosaccharides_like"/>
    <property type="match status" value="1"/>
</dbReference>
<dbReference type="InterPro" id="IPR000914">
    <property type="entry name" value="SBP_5_dom"/>
</dbReference>
<dbReference type="GO" id="GO:0030288">
    <property type="term" value="C:outer membrane-bounded periplasmic space"/>
    <property type="evidence" value="ECO:0007669"/>
    <property type="project" value="TreeGrafter"/>
</dbReference>
<dbReference type="SUPFAM" id="SSF53850">
    <property type="entry name" value="Periplasmic binding protein-like II"/>
    <property type="match status" value="1"/>
</dbReference>
<dbReference type="PANTHER" id="PTHR30290">
    <property type="entry name" value="PERIPLASMIC BINDING COMPONENT OF ABC TRANSPORTER"/>
    <property type="match status" value="1"/>
</dbReference>
<dbReference type="STRING" id="1195763.ABT56_03520"/>
<sequence length="544" mass="62127">MAFPALSTPLGAPFAKPTVLTIVPEHKDHIVANFNPFSKFSMPTTHEFIFEPLIIFNSLQNNKPEYRLATKYRLDSDLLGINFTLREGVTWSDGKPFTADDVLFSFSIIQKHPELDSFGVNQWLAHIEKRSANEIYFKLKQPNALIAYTLVLNPIVPKHQWKSVTDFSSYLNSTPVGTGPFTEIRELNENGYLQCANPFYWQASHRNIDCLRFPKVATNDDFIARITKGEFDWSGGFIPDIERNYASYSPDFKYWLPPASSISLMFNFKAADPEIQSLFHALAFRRAISMSIQRGLLIDIAAFGQGGPSRYASGMSERFHSWADPMVTERYLPYMTYNPMLAQQMLDKLGVIDTNGDAWRELPSGKPLSLTLLTPSGWSDFNTTALLLSEMLGNIGIQVIPKEVDFDQFVQRLSNADYQLSLTNYPQGQTPFKYFDSAFNSAYQAPQYPRYAMHFYKDPDIDRLLAEFPIANSAQQRLNIIHQLNKLTASKQITVPLYNTVQFYQYNTQRFEGWYSKDNPVACPLAWPQTPERLLHVLSLRPKA</sequence>
<dbReference type="GO" id="GO:0043190">
    <property type="term" value="C:ATP-binding cassette (ABC) transporter complex"/>
    <property type="evidence" value="ECO:0007669"/>
    <property type="project" value="InterPro"/>
</dbReference>
<dbReference type="PATRIC" id="fig|1195763.3.peg.758"/>
<feature type="domain" description="Solute-binding protein family 5" evidence="3">
    <location>
        <begin position="64"/>
        <end position="435"/>
    </location>
</feature>
<evidence type="ECO:0000259" key="3">
    <source>
        <dbReference type="Pfam" id="PF00496"/>
    </source>
</evidence>
<dbReference type="EMBL" id="LDOT01000002">
    <property type="protein sequence ID" value="KLV09357.1"/>
    <property type="molecule type" value="Genomic_DNA"/>
</dbReference>
<evidence type="ECO:0000313" key="4">
    <source>
        <dbReference type="EMBL" id="KLV09357.1"/>
    </source>
</evidence>
<keyword evidence="5" id="KW-1185">Reference proteome</keyword>
<reference evidence="4 5" key="1">
    <citation type="submission" date="2015-05" db="EMBL/GenBank/DDBJ databases">
        <title>Photobacterium galathea sp. nov.</title>
        <authorList>
            <person name="Machado H."/>
            <person name="Gram L."/>
        </authorList>
    </citation>
    <scope>NUCLEOTIDE SEQUENCE [LARGE SCALE GENOMIC DNA]</scope>
    <source>
        <strain evidence="4 5">CGMCC 1.12159</strain>
    </source>
</reference>
<evidence type="ECO:0000256" key="2">
    <source>
        <dbReference type="ARBA" id="ARBA00022729"/>
    </source>
</evidence>
<evidence type="ECO:0000256" key="1">
    <source>
        <dbReference type="ARBA" id="ARBA00005695"/>
    </source>
</evidence>
<comment type="similarity">
    <text evidence="1">Belongs to the bacterial solute-binding protein 5 family.</text>
</comment>